<dbReference type="Pfam" id="PF06724">
    <property type="entry name" value="DUF1206"/>
    <property type="match status" value="1"/>
</dbReference>
<evidence type="ECO:0000313" key="3">
    <source>
        <dbReference type="EMBL" id="THJ75087.1"/>
    </source>
</evidence>
<name>A0A4S5ERL9_9ACTN</name>
<dbReference type="Proteomes" id="UP000305282">
    <property type="component" value="Unassembled WGS sequence"/>
</dbReference>
<dbReference type="OrthoDB" id="4552598at2"/>
<keyword evidence="1" id="KW-0472">Membrane</keyword>
<protein>
    <submittedName>
        <fullName evidence="3">DUF1206 domain-containing protein</fullName>
    </submittedName>
</protein>
<dbReference type="EMBL" id="SSXH01000127">
    <property type="protein sequence ID" value="THJ75087.1"/>
    <property type="molecule type" value="Genomic_DNA"/>
</dbReference>
<comment type="caution">
    <text evidence="3">The sequence shown here is derived from an EMBL/GenBank/DDBJ whole genome shotgun (WGS) entry which is preliminary data.</text>
</comment>
<proteinExistence type="predicted"/>
<evidence type="ECO:0000256" key="1">
    <source>
        <dbReference type="SAM" id="Phobius"/>
    </source>
</evidence>
<keyword evidence="1" id="KW-0812">Transmembrane</keyword>
<dbReference type="AlphaFoldDB" id="A0A4S5ERL9"/>
<feature type="transmembrane region" description="Helical" evidence="1">
    <location>
        <begin position="53"/>
        <end position="74"/>
    </location>
</feature>
<keyword evidence="4" id="KW-1185">Reference proteome</keyword>
<organism evidence="3 4">
    <name type="scientific">Candidatus Frankia alpina</name>
    <dbReference type="NCBI Taxonomy" id="2699483"/>
    <lineage>
        <taxon>Bacteria</taxon>
        <taxon>Bacillati</taxon>
        <taxon>Actinomycetota</taxon>
        <taxon>Actinomycetes</taxon>
        <taxon>Frankiales</taxon>
        <taxon>Frankiaceae</taxon>
        <taxon>Frankia</taxon>
    </lineage>
</organism>
<feature type="domain" description="DUF1206" evidence="2">
    <location>
        <begin position="20"/>
        <end position="79"/>
    </location>
</feature>
<reference evidence="3 4" key="1">
    <citation type="submission" date="2019-04" db="EMBL/GenBank/DDBJ databases">
        <title>Draft genome sequences for three unisolated Alnus-infective Frankia Sp+ strains, AgTrS, AiOr and AvVan, the first sequenced Frankia strains able to sporulate in-planta.</title>
        <authorList>
            <person name="Bethencourt L."/>
            <person name="Vautrin F."/>
            <person name="Taib N."/>
            <person name="Dubost A."/>
            <person name="Castro-Garcia L."/>
            <person name="Imbaud O."/>
            <person name="Abrouk D."/>
            <person name="Fournier P."/>
            <person name="Briolay J."/>
            <person name="Nguyen A."/>
            <person name="Normand P."/>
            <person name="Fernandez M.P."/>
            <person name="Brochier-Armanet C."/>
            <person name="Herrera-Belaroussi A."/>
        </authorList>
    </citation>
    <scope>NUCLEOTIDE SEQUENCE [LARGE SCALE GENOMIC DNA]</scope>
    <source>
        <strain evidence="3 4">AvVan</strain>
    </source>
</reference>
<keyword evidence="1" id="KW-1133">Transmembrane helix</keyword>
<sequence>MCALCRASLHPDQPVPWSAGVITVPVQTGGQAKGAARQTRHSRTVDIAARIPYGQWLLTFCAIGLALFGIYSFFEARYRKL</sequence>
<evidence type="ECO:0000313" key="4">
    <source>
        <dbReference type="Proteomes" id="UP000305282"/>
    </source>
</evidence>
<evidence type="ECO:0000259" key="2">
    <source>
        <dbReference type="Pfam" id="PF06724"/>
    </source>
</evidence>
<dbReference type="InterPro" id="IPR009597">
    <property type="entry name" value="DUF1206"/>
</dbReference>
<accession>A0A4S5ERL9</accession>
<gene>
    <name evidence="3" type="ORF">E7Y31_07595</name>
</gene>